<dbReference type="STRING" id="1841610.A6X21_16265"/>
<evidence type="ECO:0000259" key="2">
    <source>
        <dbReference type="Pfam" id="PF25372"/>
    </source>
</evidence>
<dbReference type="SUPFAM" id="SSF52058">
    <property type="entry name" value="L domain-like"/>
    <property type="match status" value="1"/>
</dbReference>
<dbReference type="GO" id="GO:0019005">
    <property type="term" value="C:SCF ubiquitin ligase complex"/>
    <property type="evidence" value="ECO:0007669"/>
    <property type="project" value="TreeGrafter"/>
</dbReference>
<accession>A0A1C3ET33</accession>
<dbReference type="GO" id="GO:0031146">
    <property type="term" value="P:SCF-dependent proteasomal ubiquitin-dependent protein catabolic process"/>
    <property type="evidence" value="ECO:0007669"/>
    <property type="project" value="TreeGrafter"/>
</dbReference>
<proteinExistence type="predicted"/>
<evidence type="ECO:0000256" key="1">
    <source>
        <dbReference type="SAM" id="SignalP"/>
    </source>
</evidence>
<keyword evidence="4" id="KW-1185">Reference proteome</keyword>
<dbReference type="PANTHER" id="PTHR13318">
    <property type="entry name" value="PARTNER OF PAIRED, ISOFORM B-RELATED"/>
    <property type="match status" value="1"/>
</dbReference>
<feature type="chain" id="PRO_5008673407" description="F-box/LRR-repeat protein 15-like leucin rich repeat domain-containing protein" evidence="1">
    <location>
        <begin position="22"/>
        <end position="560"/>
    </location>
</feature>
<gene>
    <name evidence="3" type="ORF">A6X21_16265</name>
</gene>
<dbReference type="InterPro" id="IPR032675">
    <property type="entry name" value="LRR_dom_sf"/>
</dbReference>
<dbReference type="InterPro" id="IPR006553">
    <property type="entry name" value="Leu-rich_rpt_Cys-con_subtyp"/>
</dbReference>
<dbReference type="Gene3D" id="3.80.10.10">
    <property type="entry name" value="Ribonuclease Inhibitor"/>
    <property type="match status" value="4"/>
</dbReference>
<dbReference type="Pfam" id="PF13516">
    <property type="entry name" value="LRR_6"/>
    <property type="match status" value="1"/>
</dbReference>
<keyword evidence="1" id="KW-0732">Signal</keyword>
<dbReference type="InterPro" id="IPR057207">
    <property type="entry name" value="FBXL15_LRR"/>
</dbReference>
<feature type="signal peptide" evidence="1">
    <location>
        <begin position="1"/>
        <end position="21"/>
    </location>
</feature>
<dbReference type="SUPFAM" id="SSF52047">
    <property type="entry name" value="RNI-like"/>
    <property type="match status" value="1"/>
</dbReference>
<evidence type="ECO:0000313" key="3">
    <source>
        <dbReference type="EMBL" id="ODA36359.1"/>
    </source>
</evidence>
<dbReference type="Proteomes" id="UP000094828">
    <property type="component" value="Unassembled WGS sequence"/>
</dbReference>
<dbReference type="Pfam" id="PF25372">
    <property type="entry name" value="DUF7885"/>
    <property type="match status" value="1"/>
</dbReference>
<dbReference type="InterPro" id="IPR001611">
    <property type="entry name" value="Leu-rich_rpt"/>
</dbReference>
<reference evidence="3 4" key="1">
    <citation type="submission" date="2016-05" db="EMBL/GenBank/DDBJ databases">
        <title>Genomic and physiological characterization of Planctopirus sp. isolated from fresh water lake.</title>
        <authorList>
            <person name="Subhash Y."/>
            <person name="Ramana C."/>
        </authorList>
    </citation>
    <scope>NUCLEOTIDE SEQUENCE [LARGE SCALE GENOMIC DNA]</scope>
    <source>
        <strain evidence="3 4">JC280</strain>
    </source>
</reference>
<name>A0A1C3ET33_9PLAN</name>
<protein>
    <recommendedName>
        <fullName evidence="2">F-box/LRR-repeat protein 15-like leucin rich repeat domain-containing protein</fullName>
    </recommendedName>
</protein>
<evidence type="ECO:0000313" key="4">
    <source>
        <dbReference type="Proteomes" id="UP000094828"/>
    </source>
</evidence>
<sequence>MRCFMLAVVFAIASQVAVLSAIGGERDQALVAGSAVTFHSLQDWKVFAASETHFSLRTGLEIVGRTYGNHERGILIPEGRPWCLTSAVVNPSVEQWHVLLDDFQSQPVNGLFVGEYGHDSRFQSSANFIEAVSKRQTPIHVRSLKFVTEGDDSSRRMAVISQIAGLKVLDLSESQINTSSLRPMATCRTIESLDVSWTQVDNGLVEIIENFPQLKSLGVGHTQISGVLIKKVMDLRDICRLEAAGIRGDMFELHDCFPSKSIEELDLTDSIIDSRLAQKILASPQLTSISLKRTAIDDDAFLRIGDLTRWRSIDVGSCEISDKTSELFSQMKNIELIDISECKGISDGVIRRIWSLPKLREINLSGTGISNSALQGVGDSPALQSLCLGKARIDDEKLELLGACRKLKSLTLNGCEISSSGLQHLSECKEIECLDFSDSQFSGPIAKGVGSRSQMRMLVLSETNITSDDLEEVIRQCPHIESLVLSGDQVTDDVLKAIATLKDLRVAFVPVSDDVTAAGVESLVACNKLQSLYLSFPKETVASEAAAKLEREFKGALYIR</sequence>
<organism evidence="3 4">
    <name type="scientific">Planctopirus hydrillae</name>
    <dbReference type="NCBI Taxonomy" id="1841610"/>
    <lineage>
        <taxon>Bacteria</taxon>
        <taxon>Pseudomonadati</taxon>
        <taxon>Planctomycetota</taxon>
        <taxon>Planctomycetia</taxon>
        <taxon>Planctomycetales</taxon>
        <taxon>Planctomycetaceae</taxon>
        <taxon>Planctopirus</taxon>
    </lineage>
</organism>
<dbReference type="OrthoDB" id="255109at2"/>
<feature type="domain" description="F-box/LRR-repeat protein 15-like leucin rich repeat" evidence="2">
    <location>
        <begin position="318"/>
        <end position="395"/>
    </location>
</feature>
<comment type="caution">
    <text evidence="3">The sequence shown here is derived from an EMBL/GenBank/DDBJ whole genome shotgun (WGS) entry which is preliminary data.</text>
</comment>
<dbReference type="SMART" id="SM00367">
    <property type="entry name" value="LRR_CC"/>
    <property type="match status" value="6"/>
</dbReference>
<dbReference type="AlphaFoldDB" id="A0A1C3ET33"/>
<dbReference type="EMBL" id="LYDR01000027">
    <property type="protein sequence ID" value="ODA36359.1"/>
    <property type="molecule type" value="Genomic_DNA"/>
</dbReference>